<reference evidence="3 4" key="1">
    <citation type="submission" date="2014-01" db="EMBL/GenBank/DDBJ databases">
        <title>Actinotalea ferrariae CF5-4.</title>
        <authorList>
            <person name="Chen F."/>
            <person name="Li Y."/>
            <person name="Wang G."/>
        </authorList>
    </citation>
    <scope>NUCLEOTIDE SEQUENCE [LARGE SCALE GENOMIC DNA]</scope>
    <source>
        <strain evidence="3 4">CF5-4</strain>
    </source>
</reference>
<evidence type="ECO:0000313" key="3">
    <source>
        <dbReference type="EMBL" id="EYR62128.1"/>
    </source>
</evidence>
<keyword evidence="2" id="KW-0812">Transmembrane</keyword>
<protein>
    <submittedName>
        <fullName evidence="3">Uncharacterized protein</fullName>
    </submittedName>
</protein>
<organism evidence="3 4">
    <name type="scientific">Actinotalea ferrariae CF5-4</name>
    <dbReference type="NCBI Taxonomy" id="948458"/>
    <lineage>
        <taxon>Bacteria</taxon>
        <taxon>Bacillati</taxon>
        <taxon>Actinomycetota</taxon>
        <taxon>Actinomycetes</taxon>
        <taxon>Micrococcales</taxon>
        <taxon>Cellulomonadaceae</taxon>
        <taxon>Actinotalea</taxon>
    </lineage>
</organism>
<evidence type="ECO:0000256" key="1">
    <source>
        <dbReference type="SAM" id="MobiDB-lite"/>
    </source>
</evidence>
<feature type="region of interest" description="Disordered" evidence="1">
    <location>
        <begin position="50"/>
        <end position="94"/>
    </location>
</feature>
<dbReference type="AlphaFoldDB" id="A0A021VM19"/>
<feature type="transmembrane region" description="Helical" evidence="2">
    <location>
        <begin position="6"/>
        <end position="24"/>
    </location>
</feature>
<dbReference type="RefSeq" id="WP_034228762.1">
    <property type="nucleotide sequence ID" value="NZ_AXCW01000323.1"/>
</dbReference>
<sequence length="94" mass="9992">MQVLEILGALAPSVGVGLIFWLAMRKIIHADRNERAAQAALDRQHLVQSEQQVDAGRQASVLAGDTQRAGAPEAEKWPGGRPAPAEQVATSSEP</sequence>
<gene>
    <name evidence="3" type="ORF">N866_11575</name>
</gene>
<name>A0A021VM19_9CELL</name>
<keyword evidence="2" id="KW-0472">Membrane</keyword>
<accession>A0A021VM19</accession>
<dbReference type="Proteomes" id="UP000019753">
    <property type="component" value="Unassembled WGS sequence"/>
</dbReference>
<comment type="caution">
    <text evidence="3">The sequence shown here is derived from an EMBL/GenBank/DDBJ whole genome shotgun (WGS) entry which is preliminary data.</text>
</comment>
<keyword evidence="4" id="KW-1185">Reference proteome</keyword>
<evidence type="ECO:0000256" key="2">
    <source>
        <dbReference type="SAM" id="Phobius"/>
    </source>
</evidence>
<proteinExistence type="predicted"/>
<dbReference type="EMBL" id="AXCW01000323">
    <property type="protein sequence ID" value="EYR62128.1"/>
    <property type="molecule type" value="Genomic_DNA"/>
</dbReference>
<dbReference type="OrthoDB" id="4807612at2"/>
<evidence type="ECO:0000313" key="4">
    <source>
        <dbReference type="Proteomes" id="UP000019753"/>
    </source>
</evidence>
<keyword evidence="2" id="KW-1133">Transmembrane helix</keyword>